<feature type="region of interest" description="Disordered" evidence="11">
    <location>
        <begin position="665"/>
        <end position="684"/>
    </location>
</feature>
<evidence type="ECO:0000313" key="14">
    <source>
        <dbReference type="EMBL" id="OGC14747.1"/>
    </source>
</evidence>
<evidence type="ECO:0000256" key="4">
    <source>
        <dbReference type="ARBA" id="ARBA00022806"/>
    </source>
</evidence>
<reference evidence="14 15" key="1">
    <citation type="journal article" date="2016" name="Nat. Commun.">
        <title>Thousands of microbial genomes shed light on interconnected biogeochemical processes in an aquifer system.</title>
        <authorList>
            <person name="Anantharaman K."/>
            <person name="Brown C.T."/>
            <person name="Hug L.A."/>
            <person name="Sharon I."/>
            <person name="Castelle C.J."/>
            <person name="Probst A.J."/>
            <person name="Thomas B.C."/>
            <person name="Singh A."/>
            <person name="Wilkins M.J."/>
            <person name="Karaoz U."/>
            <person name="Brodie E.L."/>
            <person name="Williams K.H."/>
            <person name="Hubbard S.S."/>
            <person name="Banfield J.F."/>
        </authorList>
    </citation>
    <scope>NUCLEOTIDE SEQUENCE [LARGE SCALE GENOMIC DNA]</scope>
</reference>
<dbReference type="GO" id="GO:0005524">
    <property type="term" value="F:ATP binding"/>
    <property type="evidence" value="ECO:0007669"/>
    <property type="project" value="UniProtKB-UniRule"/>
</dbReference>
<evidence type="ECO:0000256" key="1">
    <source>
        <dbReference type="ARBA" id="ARBA00009922"/>
    </source>
</evidence>
<comment type="catalytic activity">
    <reaction evidence="9">
        <text>ATP + H2O = ADP + phosphate + H(+)</text>
        <dbReference type="Rhea" id="RHEA:13065"/>
        <dbReference type="ChEBI" id="CHEBI:15377"/>
        <dbReference type="ChEBI" id="CHEBI:15378"/>
        <dbReference type="ChEBI" id="CHEBI:30616"/>
        <dbReference type="ChEBI" id="CHEBI:43474"/>
        <dbReference type="ChEBI" id="CHEBI:456216"/>
        <dbReference type="EC" id="5.6.2.4"/>
    </reaction>
</comment>
<feature type="domain" description="UvrD-like helicase ATP-binding" evidence="12">
    <location>
        <begin position="24"/>
        <end position="308"/>
    </location>
</feature>
<evidence type="ECO:0000256" key="7">
    <source>
        <dbReference type="ARBA" id="ARBA00034617"/>
    </source>
</evidence>
<dbReference type="InterPro" id="IPR014017">
    <property type="entry name" value="DNA_helicase_UvrD-like_C"/>
</dbReference>
<dbReference type="PANTHER" id="PTHR11070">
    <property type="entry name" value="UVRD / RECB / PCRA DNA HELICASE FAMILY MEMBER"/>
    <property type="match status" value="1"/>
</dbReference>
<evidence type="ECO:0000256" key="3">
    <source>
        <dbReference type="ARBA" id="ARBA00022801"/>
    </source>
</evidence>
<dbReference type="Gene3D" id="1.10.486.10">
    <property type="entry name" value="PCRA, domain 4"/>
    <property type="match status" value="1"/>
</dbReference>
<gene>
    <name evidence="14" type="ORF">A2290_08635</name>
</gene>
<dbReference type="EC" id="5.6.2.4" evidence="8"/>
<keyword evidence="4 10" id="KW-0347">Helicase</keyword>
<organism evidence="14 15">
    <name type="scientific">candidate division WOR-1 bacterium RIFOXYB2_FULL_36_35</name>
    <dbReference type="NCBI Taxonomy" id="1802578"/>
    <lineage>
        <taxon>Bacteria</taxon>
        <taxon>Bacillati</taxon>
        <taxon>Saganbacteria</taxon>
    </lineage>
</organism>
<dbReference type="EMBL" id="MEUA01000031">
    <property type="protein sequence ID" value="OGC14747.1"/>
    <property type="molecule type" value="Genomic_DNA"/>
</dbReference>
<evidence type="ECO:0000259" key="12">
    <source>
        <dbReference type="PROSITE" id="PS51198"/>
    </source>
</evidence>
<dbReference type="GO" id="GO:0005829">
    <property type="term" value="C:cytosol"/>
    <property type="evidence" value="ECO:0007669"/>
    <property type="project" value="TreeGrafter"/>
</dbReference>
<keyword evidence="2 10" id="KW-0547">Nucleotide-binding</keyword>
<evidence type="ECO:0000256" key="10">
    <source>
        <dbReference type="PROSITE-ProRule" id="PRU00560"/>
    </source>
</evidence>
<evidence type="ECO:0000313" key="15">
    <source>
        <dbReference type="Proteomes" id="UP000177905"/>
    </source>
</evidence>
<dbReference type="PROSITE" id="PS51217">
    <property type="entry name" value="UVRD_HELICASE_CTER"/>
    <property type="match status" value="1"/>
</dbReference>
<dbReference type="Pfam" id="PF00580">
    <property type="entry name" value="UvrD-helicase"/>
    <property type="match status" value="1"/>
</dbReference>
<feature type="binding site" evidence="10">
    <location>
        <begin position="45"/>
        <end position="52"/>
    </location>
    <ligand>
        <name>ATP</name>
        <dbReference type="ChEBI" id="CHEBI:30616"/>
    </ligand>
</feature>
<dbReference type="SUPFAM" id="SSF52540">
    <property type="entry name" value="P-loop containing nucleoside triphosphate hydrolases"/>
    <property type="match status" value="1"/>
</dbReference>
<dbReference type="GO" id="GO:0000725">
    <property type="term" value="P:recombinational repair"/>
    <property type="evidence" value="ECO:0007669"/>
    <property type="project" value="TreeGrafter"/>
</dbReference>
<accession>A0A1F4S2Z5</accession>
<dbReference type="PROSITE" id="PS51198">
    <property type="entry name" value="UVRD_HELICASE_ATP_BIND"/>
    <property type="match status" value="1"/>
</dbReference>
<evidence type="ECO:0000259" key="13">
    <source>
        <dbReference type="PROSITE" id="PS51217"/>
    </source>
</evidence>
<dbReference type="Pfam" id="PF13361">
    <property type="entry name" value="UvrD_C"/>
    <property type="match status" value="1"/>
</dbReference>
<dbReference type="PANTHER" id="PTHR11070:SF3">
    <property type="entry name" value="DNA 3'-5' HELICASE"/>
    <property type="match status" value="1"/>
</dbReference>
<dbReference type="GO" id="GO:0003677">
    <property type="term" value="F:DNA binding"/>
    <property type="evidence" value="ECO:0007669"/>
    <property type="project" value="InterPro"/>
</dbReference>
<dbReference type="Gene3D" id="1.10.10.160">
    <property type="match status" value="1"/>
</dbReference>
<sequence>MQKVYKLRPSFSQNEANYTIPYEKELTDEQLPVVKASGGPMLVIAGAGSGKTRAITYRVAYLVESGIPLRDILLVTFTNKAAREMLFRVEGLLRRDLKGLWAGTFHHIGNLILRAHAERIGFEKNFTILDRADSKDLIDKCIKEAGIDTKTKKFPKGNILQDVYSYVLNTAKPFNEVIEGKYPHLFDFQAEISKVIIVYEDTKKAQNLMDFDDLQTKLLDLLLKHEDVLALYAERFKHILVDEYQDTNIIQSKIIELLASKYKNLMVVGDDSQSIYSFRGAEFRNIIDFPKRYPGCSIYKLELNHRSTPEILDLANDSISNAAERFEKMLKPVRKKGVQPVLASFKDVYQQANFVSQRILELVDDGMNLSDIAVIYRSHYHCLELQVELTRRRIPYEVRSGMKLFEEAHIKDVLAYLKVFHNSNDNLSWARVLRLVPGIGQKTAEKIIKTIKENSLPINEIIKESILAFVPKNGRDSFMKFQALIKVLSQMTSSPSTMMSTIVENGYADYLRMSYPNAGMRIDEIEELGNYASEYENLEKFLSALALLGGVSAEEISPNAATSEKEAVVLTTVHQAKGLEWKVVFVIWLAEGRFPSYLTFNNAKELEEERRLFYVASTRSKDQLYLTYPVVYHSREGEIVMKASRFVKEISEHRYDKWLVESESPAFSDNSSNIGSGSFGEQQEETITWEDYGNFKEVKVENNKKNDSREDKFFWEK</sequence>
<dbReference type="InterPro" id="IPR000212">
    <property type="entry name" value="DNA_helicase_UvrD/REP"/>
</dbReference>
<evidence type="ECO:0000256" key="5">
    <source>
        <dbReference type="ARBA" id="ARBA00022840"/>
    </source>
</evidence>
<dbReference type="CDD" id="cd17932">
    <property type="entry name" value="DEXQc_UvrD"/>
    <property type="match status" value="1"/>
</dbReference>
<dbReference type="GO" id="GO:0043138">
    <property type="term" value="F:3'-5' DNA helicase activity"/>
    <property type="evidence" value="ECO:0007669"/>
    <property type="project" value="UniProtKB-EC"/>
</dbReference>
<evidence type="ECO:0000256" key="9">
    <source>
        <dbReference type="ARBA" id="ARBA00048988"/>
    </source>
</evidence>
<dbReference type="AlphaFoldDB" id="A0A1F4S2Z5"/>
<dbReference type="InterPro" id="IPR027417">
    <property type="entry name" value="P-loop_NTPase"/>
</dbReference>
<keyword evidence="6" id="KW-0413">Isomerase</keyword>
<dbReference type="Proteomes" id="UP000177905">
    <property type="component" value="Unassembled WGS sequence"/>
</dbReference>
<comment type="similarity">
    <text evidence="1">Belongs to the helicase family. UvrD subfamily.</text>
</comment>
<dbReference type="Gene3D" id="3.40.50.300">
    <property type="entry name" value="P-loop containing nucleotide triphosphate hydrolases"/>
    <property type="match status" value="2"/>
</dbReference>
<evidence type="ECO:0000256" key="6">
    <source>
        <dbReference type="ARBA" id="ARBA00023235"/>
    </source>
</evidence>
<dbReference type="InterPro" id="IPR014016">
    <property type="entry name" value="UvrD-like_ATP-bd"/>
</dbReference>
<proteinExistence type="inferred from homology"/>
<evidence type="ECO:0000256" key="8">
    <source>
        <dbReference type="ARBA" id="ARBA00034808"/>
    </source>
</evidence>
<dbReference type="GO" id="GO:0016887">
    <property type="term" value="F:ATP hydrolysis activity"/>
    <property type="evidence" value="ECO:0007669"/>
    <property type="project" value="RHEA"/>
</dbReference>
<evidence type="ECO:0000256" key="11">
    <source>
        <dbReference type="SAM" id="MobiDB-lite"/>
    </source>
</evidence>
<dbReference type="InterPro" id="IPR013986">
    <property type="entry name" value="DExx_box_DNA_helicase_dom_sf"/>
</dbReference>
<feature type="domain" description="UvrD-like helicase C-terminal" evidence="13">
    <location>
        <begin position="309"/>
        <end position="578"/>
    </location>
</feature>
<protein>
    <recommendedName>
        <fullName evidence="8">DNA 3'-5' helicase</fullName>
        <ecNumber evidence="8">5.6.2.4</ecNumber>
    </recommendedName>
</protein>
<name>A0A1F4S2Z5_UNCSA</name>
<evidence type="ECO:0000256" key="2">
    <source>
        <dbReference type="ARBA" id="ARBA00022741"/>
    </source>
</evidence>
<comment type="catalytic activity">
    <reaction evidence="7">
        <text>Couples ATP hydrolysis with the unwinding of duplex DNA by translocating in the 3'-5' direction.</text>
        <dbReference type="EC" id="5.6.2.4"/>
    </reaction>
</comment>
<keyword evidence="5 10" id="KW-0067">ATP-binding</keyword>
<keyword evidence="3 10" id="KW-0378">Hydrolase</keyword>
<feature type="compositionally biased region" description="Polar residues" evidence="11">
    <location>
        <begin position="665"/>
        <end position="681"/>
    </location>
</feature>
<comment type="caution">
    <text evidence="14">The sequence shown here is derived from an EMBL/GenBank/DDBJ whole genome shotgun (WGS) entry which is preliminary data.</text>
</comment>